<reference evidence="3" key="2">
    <citation type="journal article" date="2007" name="PLoS Biol.">
        <title>Survey sequencing and comparative analysis of the elephant shark (Callorhinchus milii) genome.</title>
        <authorList>
            <person name="Venkatesh B."/>
            <person name="Kirkness E.F."/>
            <person name="Loh Y.H."/>
            <person name="Halpern A.L."/>
            <person name="Lee A.P."/>
            <person name="Johnson J."/>
            <person name="Dandona N."/>
            <person name="Viswanathan L.D."/>
            <person name="Tay A."/>
            <person name="Venter J.C."/>
            <person name="Strausberg R.L."/>
            <person name="Brenner S."/>
        </authorList>
    </citation>
    <scope>NUCLEOTIDE SEQUENCE [LARGE SCALE GENOMIC DNA]</scope>
</reference>
<name>A0A4W3H404_CALMI</name>
<dbReference type="InParanoid" id="A0A4W3H404"/>
<protein>
    <submittedName>
        <fullName evidence="2">Uncharacterized protein</fullName>
    </submittedName>
</protein>
<dbReference type="InterPro" id="IPR008025">
    <property type="entry name" value="CPI-17"/>
</dbReference>
<evidence type="ECO:0000313" key="2">
    <source>
        <dbReference type="Ensembl" id="ENSCMIP00000004764.1"/>
    </source>
</evidence>
<dbReference type="Pfam" id="PF05361">
    <property type="entry name" value="PP1_inhibitor"/>
    <property type="match status" value="1"/>
</dbReference>
<dbReference type="Ensembl" id="ENSCMIT00000004940.1">
    <property type="protein sequence ID" value="ENSCMIP00000004764.1"/>
    <property type="gene ID" value="ENSCMIG00000002825.1"/>
</dbReference>
<dbReference type="AlphaFoldDB" id="A0A4W3H404"/>
<reference evidence="3" key="3">
    <citation type="journal article" date="2014" name="Nature">
        <title>Elephant shark genome provides unique insights into gnathostome evolution.</title>
        <authorList>
            <consortium name="International Elephant Shark Genome Sequencing Consortium"/>
            <person name="Venkatesh B."/>
            <person name="Lee A.P."/>
            <person name="Ravi V."/>
            <person name="Maurya A.K."/>
            <person name="Lian M.M."/>
            <person name="Swann J.B."/>
            <person name="Ohta Y."/>
            <person name="Flajnik M.F."/>
            <person name="Sutoh Y."/>
            <person name="Kasahara M."/>
            <person name="Hoon S."/>
            <person name="Gangu V."/>
            <person name="Roy S.W."/>
            <person name="Irimia M."/>
            <person name="Korzh V."/>
            <person name="Kondrychyn I."/>
            <person name="Lim Z.W."/>
            <person name="Tay B.H."/>
            <person name="Tohari S."/>
            <person name="Kong K.W."/>
            <person name="Ho S."/>
            <person name="Lorente-Galdos B."/>
            <person name="Quilez J."/>
            <person name="Marques-Bonet T."/>
            <person name="Raney B.J."/>
            <person name="Ingham P.W."/>
            <person name="Tay A."/>
            <person name="Hillier L.W."/>
            <person name="Minx P."/>
            <person name="Boehm T."/>
            <person name="Wilson R.K."/>
            <person name="Brenner S."/>
            <person name="Warren W.C."/>
        </authorList>
    </citation>
    <scope>NUCLEOTIDE SEQUENCE [LARGE SCALE GENOMIC DNA]</scope>
</reference>
<keyword evidence="3" id="KW-1185">Reference proteome</keyword>
<evidence type="ECO:0000256" key="1">
    <source>
        <dbReference type="SAM" id="MobiDB-lite"/>
    </source>
</evidence>
<reference evidence="2" key="5">
    <citation type="submission" date="2025-09" db="UniProtKB">
        <authorList>
            <consortium name="Ensembl"/>
        </authorList>
    </citation>
    <scope>IDENTIFICATION</scope>
</reference>
<evidence type="ECO:0000313" key="3">
    <source>
        <dbReference type="Proteomes" id="UP000314986"/>
    </source>
</evidence>
<sequence>MPEEVNIDDLLELETDQERTNQLQVKVFSQVIAFRWWWGVTIPLTKSQTNNNSVAPTHGRSRGRTSPGAIGRRVSPPKRAVAATRRRTSRREGLF</sequence>
<dbReference type="GO" id="GO:0005737">
    <property type="term" value="C:cytoplasm"/>
    <property type="evidence" value="ECO:0007669"/>
    <property type="project" value="InterPro"/>
</dbReference>
<organism evidence="2 3">
    <name type="scientific">Callorhinchus milii</name>
    <name type="common">Ghost shark</name>
    <dbReference type="NCBI Taxonomy" id="7868"/>
    <lineage>
        <taxon>Eukaryota</taxon>
        <taxon>Metazoa</taxon>
        <taxon>Chordata</taxon>
        <taxon>Craniata</taxon>
        <taxon>Vertebrata</taxon>
        <taxon>Chondrichthyes</taxon>
        <taxon>Holocephali</taxon>
        <taxon>Chimaeriformes</taxon>
        <taxon>Callorhinchidae</taxon>
        <taxon>Callorhinchus</taxon>
    </lineage>
</organism>
<accession>A0A4W3H404</accession>
<dbReference type="Proteomes" id="UP000314986">
    <property type="component" value="Unassembled WGS sequence"/>
</dbReference>
<proteinExistence type="predicted"/>
<reference evidence="3" key="1">
    <citation type="journal article" date="2006" name="Science">
        <title>Ancient noncoding elements conserved in the human genome.</title>
        <authorList>
            <person name="Venkatesh B."/>
            <person name="Kirkness E.F."/>
            <person name="Loh Y.H."/>
            <person name="Halpern A.L."/>
            <person name="Lee A.P."/>
            <person name="Johnson J."/>
            <person name="Dandona N."/>
            <person name="Viswanathan L.D."/>
            <person name="Tay A."/>
            <person name="Venter J.C."/>
            <person name="Strausberg R.L."/>
            <person name="Brenner S."/>
        </authorList>
    </citation>
    <scope>NUCLEOTIDE SEQUENCE [LARGE SCALE GENOMIC DNA]</scope>
</reference>
<feature type="compositionally biased region" description="Polar residues" evidence="1">
    <location>
        <begin position="46"/>
        <end position="55"/>
    </location>
</feature>
<feature type="region of interest" description="Disordered" evidence="1">
    <location>
        <begin position="46"/>
        <end position="95"/>
    </location>
</feature>
<reference evidence="2" key="4">
    <citation type="submission" date="2025-08" db="UniProtKB">
        <authorList>
            <consortium name="Ensembl"/>
        </authorList>
    </citation>
    <scope>IDENTIFICATION</scope>
</reference>